<evidence type="ECO:0000313" key="10">
    <source>
        <dbReference type="Proteomes" id="UP001247542"/>
    </source>
</evidence>
<keyword evidence="5" id="KW-0547">Nucleotide-binding</keyword>
<dbReference type="PROSITE" id="PS50109">
    <property type="entry name" value="HIS_KIN"/>
    <property type="match status" value="1"/>
</dbReference>
<evidence type="ECO:0000256" key="5">
    <source>
        <dbReference type="ARBA" id="ARBA00022741"/>
    </source>
</evidence>
<protein>
    <recommendedName>
        <fullName evidence="2">histidine kinase</fullName>
        <ecNumber evidence="2">2.7.13.3</ecNumber>
    </recommendedName>
</protein>
<dbReference type="SMART" id="SM00387">
    <property type="entry name" value="HATPase_c"/>
    <property type="match status" value="1"/>
</dbReference>
<dbReference type="InterPro" id="IPR011495">
    <property type="entry name" value="Sig_transdc_His_kin_sub2_dim/P"/>
</dbReference>
<keyword evidence="6 9" id="KW-0418">Kinase</keyword>
<accession>A0ABU3IBM8</accession>
<dbReference type="InterPro" id="IPR036890">
    <property type="entry name" value="HATPase_C_sf"/>
</dbReference>
<dbReference type="Pfam" id="PF02518">
    <property type="entry name" value="HATPase_c"/>
    <property type="match status" value="1"/>
</dbReference>
<keyword evidence="4" id="KW-0808">Transferase</keyword>
<keyword evidence="10" id="KW-1185">Reference proteome</keyword>
<dbReference type="InterPro" id="IPR011102">
    <property type="entry name" value="Sig_transdc_His_kinase_HWE"/>
</dbReference>
<dbReference type="Gene3D" id="3.30.565.10">
    <property type="entry name" value="Histidine kinase-like ATPase, C-terminal domain"/>
    <property type="match status" value="1"/>
</dbReference>
<keyword evidence="7" id="KW-0067">ATP-binding</keyword>
<evidence type="ECO:0000259" key="8">
    <source>
        <dbReference type="PROSITE" id="PS50109"/>
    </source>
</evidence>
<dbReference type="PANTHER" id="PTHR41523:SF8">
    <property type="entry name" value="ETHYLENE RESPONSE SENSOR PROTEIN"/>
    <property type="match status" value="1"/>
</dbReference>
<dbReference type="InterPro" id="IPR038424">
    <property type="entry name" value="H_kinase_PdtaS_GAF_sf"/>
</dbReference>
<dbReference type="RefSeq" id="WP_313273843.1">
    <property type="nucleotide sequence ID" value="NZ_JASXSX010000002.1"/>
</dbReference>
<evidence type="ECO:0000256" key="6">
    <source>
        <dbReference type="ARBA" id="ARBA00022777"/>
    </source>
</evidence>
<reference evidence="9 10" key="1">
    <citation type="submission" date="2023-06" db="EMBL/GenBank/DDBJ databases">
        <title>Draft genome sequence of Gleimia hominis type strain CCUG 57540T.</title>
        <authorList>
            <person name="Salva-Serra F."/>
            <person name="Cardew S."/>
            <person name="Jensie Markopoulos S."/>
            <person name="Ohlen M."/>
            <person name="Inganas E."/>
            <person name="Svensson-Stadler L."/>
            <person name="Moore E.R.B."/>
        </authorList>
    </citation>
    <scope>NUCLEOTIDE SEQUENCE [LARGE SCALE GENOMIC DNA]</scope>
    <source>
        <strain evidence="9 10">CCUG 57540</strain>
    </source>
</reference>
<dbReference type="Pfam" id="PF07568">
    <property type="entry name" value="HisKA_2"/>
    <property type="match status" value="1"/>
</dbReference>
<dbReference type="Pfam" id="PF12282">
    <property type="entry name" value="GAF_PdtaS"/>
    <property type="match status" value="1"/>
</dbReference>
<dbReference type="SMART" id="SM00911">
    <property type="entry name" value="HWE_HK"/>
    <property type="match status" value="1"/>
</dbReference>
<dbReference type="PANTHER" id="PTHR41523">
    <property type="entry name" value="TWO-COMPONENT SYSTEM SENSOR PROTEIN"/>
    <property type="match status" value="1"/>
</dbReference>
<proteinExistence type="predicted"/>
<dbReference type="EC" id="2.7.13.3" evidence="2"/>
<dbReference type="Proteomes" id="UP001247542">
    <property type="component" value="Unassembled WGS sequence"/>
</dbReference>
<dbReference type="Gene3D" id="3.30.450.20">
    <property type="entry name" value="PAS domain"/>
    <property type="match status" value="1"/>
</dbReference>
<dbReference type="InterPro" id="IPR003594">
    <property type="entry name" value="HATPase_dom"/>
</dbReference>
<sequence length="487" mass="53338">MQSLTELAKGPLGDSLTHEDLDWLHLILADWQMLSDLAAADLVMWLPTRDGRFQAVAHARPSTASTVHMDDVVGLYVQPTREAWLRQAMEAQQVLHSAAPTWLGTYARTEFVVPVVRKGRSIAVITRESNLSSLGFLVGAETWTVEAADTLCDMIATSEYPYDATPTSVTHGQPRVMDGAILIDAEGVVKQLTPNAVSCLRRLGLQEDPIGRSLIEDVTNIVKEDQQIDETLAVVVMGKASWRSELSHGRSTITIRAVPLIEDGVRIGAVLLTRDVSEMRRRELELMTKDATIREIHHRVKNNLQTVSALIRLQARRSDNQEVREALTEAERRVSAIATVHAALSQNVDEHVDFDEVAKEVLRLASVVATHHHEVSVDIRGSFGEVDADAAQALATVLTELVTNSVEHGYVDGGGVVVVEAHRSGRKLEVTVTDDGVGIDEGRARSGLGTQIVATVVAGELSGSIEWERRSHTHGTRVRIHALLEDK</sequence>
<dbReference type="EMBL" id="JASXSX010000002">
    <property type="protein sequence ID" value="MDT3767786.1"/>
    <property type="molecule type" value="Genomic_DNA"/>
</dbReference>
<gene>
    <name evidence="9" type="ORF">QS713_06900</name>
</gene>
<comment type="catalytic activity">
    <reaction evidence="1">
        <text>ATP + protein L-histidine = ADP + protein N-phospho-L-histidine.</text>
        <dbReference type="EC" id="2.7.13.3"/>
    </reaction>
</comment>
<dbReference type="GO" id="GO:0016301">
    <property type="term" value="F:kinase activity"/>
    <property type="evidence" value="ECO:0007669"/>
    <property type="project" value="UniProtKB-KW"/>
</dbReference>
<evidence type="ECO:0000256" key="3">
    <source>
        <dbReference type="ARBA" id="ARBA00022553"/>
    </source>
</evidence>
<evidence type="ECO:0000313" key="9">
    <source>
        <dbReference type="EMBL" id="MDT3767786.1"/>
    </source>
</evidence>
<dbReference type="SUPFAM" id="SSF55874">
    <property type="entry name" value="ATPase domain of HSP90 chaperone/DNA topoisomerase II/histidine kinase"/>
    <property type="match status" value="1"/>
</dbReference>
<keyword evidence="3" id="KW-0597">Phosphoprotein</keyword>
<evidence type="ECO:0000256" key="4">
    <source>
        <dbReference type="ARBA" id="ARBA00022679"/>
    </source>
</evidence>
<dbReference type="Gene3D" id="3.30.450.280">
    <property type="entry name" value="GAF domain"/>
    <property type="match status" value="1"/>
</dbReference>
<dbReference type="InterPro" id="IPR005467">
    <property type="entry name" value="His_kinase_dom"/>
</dbReference>
<comment type="caution">
    <text evidence="9">The sequence shown here is derived from an EMBL/GenBank/DDBJ whole genome shotgun (WGS) entry which is preliminary data.</text>
</comment>
<evidence type="ECO:0000256" key="2">
    <source>
        <dbReference type="ARBA" id="ARBA00012438"/>
    </source>
</evidence>
<organism evidence="9 10">
    <name type="scientific">Gleimia hominis</name>
    <dbReference type="NCBI Taxonomy" id="595468"/>
    <lineage>
        <taxon>Bacteria</taxon>
        <taxon>Bacillati</taxon>
        <taxon>Actinomycetota</taxon>
        <taxon>Actinomycetes</taxon>
        <taxon>Actinomycetales</taxon>
        <taxon>Actinomycetaceae</taxon>
        <taxon>Gleimia</taxon>
    </lineage>
</organism>
<name>A0ABU3IBM8_9ACTO</name>
<evidence type="ECO:0000256" key="1">
    <source>
        <dbReference type="ARBA" id="ARBA00000085"/>
    </source>
</evidence>
<evidence type="ECO:0000256" key="7">
    <source>
        <dbReference type="ARBA" id="ARBA00022840"/>
    </source>
</evidence>
<feature type="domain" description="Histidine kinase" evidence="8">
    <location>
        <begin position="295"/>
        <end position="486"/>
    </location>
</feature>
<dbReference type="InterPro" id="IPR022066">
    <property type="entry name" value="PdtaS_GAF"/>
</dbReference>